<dbReference type="Proteomes" id="UP000828390">
    <property type="component" value="Unassembled WGS sequence"/>
</dbReference>
<evidence type="ECO:0000313" key="2">
    <source>
        <dbReference type="Proteomes" id="UP000828390"/>
    </source>
</evidence>
<name>A0A9D4HVK1_DREPO</name>
<reference evidence="1" key="1">
    <citation type="journal article" date="2019" name="bioRxiv">
        <title>The Genome of the Zebra Mussel, Dreissena polymorpha: A Resource for Invasive Species Research.</title>
        <authorList>
            <person name="McCartney M.A."/>
            <person name="Auch B."/>
            <person name="Kono T."/>
            <person name="Mallez S."/>
            <person name="Zhang Y."/>
            <person name="Obille A."/>
            <person name="Becker A."/>
            <person name="Abrahante J.E."/>
            <person name="Garbe J."/>
            <person name="Badalamenti J.P."/>
            <person name="Herman A."/>
            <person name="Mangelson H."/>
            <person name="Liachko I."/>
            <person name="Sullivan S."/>
            <person name="Sone E.D."/>
            <person name="Koren S."/>
            <person name="Silverstein K.A.T."/>
            <person name="Beckman K.B."/>
            <person name="Gohl D.M."/>
        </authorList>
    </citation>
    <scope>NUCLEOTIDE SEQUENCE</scope>
    <source>
        <strain evidence="1">Duluth1</strain>
        <tissue evidence="1">Whole animal</tissue>
    </source>
</reference>
<dbReference type="AlphaFoldDB" id="A0A9D4HVK1"/>
<comment type="caution">
    <text evidence="1">The sequence shown here is derived from an EMBL/GenBank/DDBJ whole genome shotgun (WGS) entry which is preliminary data.</text>
</comment>
<keyword evidence="2" id="KW-1185">Reference proteome</keyword>
<dbReference type="EMBL" id="JAIWYP010000012">
    <property type="protein sequence ID" value="KAH3730933.1"/>
    <property type="molecule type" value="Genomic_DNA"/>
</dbReference>
<proteinExistence type="predicted"/>
<gene>
    <name evidence="1" type="ORF">DPMN_056934</name>
</gene>
<accession>A0A9D4HVK1</accession>
<sequence>MRHKDDLEFSELLNRLGVNQATDVDMARLKLCEISVSSSSLYDINAPHFFAGNFFMHSLNDSLISKMATEKVIISSFTSVVSPKLTRDRQENAIRTLPMIQIKLQTFTVP</sequence>
<organism evidence="1 2">
    <name type="scientific">Dreissena polymorpha</name>
    <name type="common">Zebra mussel</name>
    <name type="synonym">Mytilus polymorpha</name>
    <dbReference type="NCBI Taxonomy" id="45954"/>
    <lineage>
        <taxon>Eukaryota</taxon>
        <taxon>Metazoa</taxon>
        <taxon>Spiralia</taxon>
        <taxon>Lophotrochozoa</taxon>
        <taxon>Mollusca</taxon>
        <taxon>Bivalvia</taxon>
        <taxon>Autobranchia</taxon>
        <taxon>Heteroconchia</taxon>
        <taxon>Euheterodonta</taxon>
        <taxon>Imparidentia</taxon>
        <taxon>Neoheterodontei</taxon>
        <taxon>Myida</taxon>
        <taxon>Dreissenoidea</taxon>
        <taxon>Dreissenidae</taxon>
        <taxon>Dreissena</taxon>
    </lineage>
</organism>
<reference evidence="1" key="2">
    <citation type="submission" date="2020-11" db="EMBL/GenBank/DDBJ databases">
        <authorList>
            <person name="McCartney M.A."/>
            <person name="Auch B."/>
            <person name="Kono T."/>
            <person name="Mallez S."/>
            <person name="Becker A."/>
            <person name="Gohl D.M."/>
            <person name="Silverstein K.A.T."/>
            <person name="Koren S."/>
            <person name="Bechman K.B."/>
            <person name="Herman A."/>
            <person name="Abrahante J.E."/>
            <person name="Garbe J."/>
        </authorList>
    </citation>
    <scope>NUCLEOTIDE SEQUENCE</scope>
    <source>
        <strain evidence="1">Duluth1</strain>
        <tissue evidence="1">Whole animal</tissue>
    </source>
</reference>
<evidence type="ECO:0000313" key="1">
    <source>
        <dbReference type="EMBL" id="KAH3730933.1"/>
    </source>
</evidence>
<protein>
    <submittedName>
        <fullName evidence="1">Uncharacterized protein</fullName>
    </submittedName>
</protein>